<sequence length="548" mass="62590">MDEKEKSGMKERSEETFVSLIKDFCGYTSAHGPERIMSAKQWIRKAFWSLLFVAAITVLGMQVRDVISPPLDLSALKMLCLFFLQSLPFPVVTICNFNALKYDSLLESNLTALKATFPARNTSSSQQRRRRRSTDDFGSTSPTTDPTNNEDYENWYDWEGEDSVDYDAEYLATEKVALLMAEEDESVLSSLGHQFEDMVLSCTFRGIQCSNFTERFWSKYWHYKYGNCYVFNSELTRSGAKRKLLISNKAGPSHGLNLELNIEQDEYLDSFTPEAGVRVDITNQGQMPFPLERGLSLAPGFATAIGLRKVIIQREDPFKNDRCHKNTSVHKSLDLYNRMFNATYSATACKESCLAANQFGICGCMEYKFPVDKEPLCDITNRSVNICLNKVQKLFRESKLNCSSSSCPPPRWQEEFKISSSFAAWPAENYEYFFQNELEKRGKYVWSDDKSSMRKNVLKVQVFFEELNVEYIAERISYELPDFASDIGGQLGLWIGFSVLTIAEFIEFVLLIISLAIRKCSSRGSKVKSASLEMEKVNSHSNEPLKFK</sequence>
<evidence type="ECO:0000256" key="2">
    <source>
        <dbReference type="ARBA" id="ARBA00022448"/>
    </source>
</evidence>
<dbReference type="PRINTS" id="PR01078">
    <property type="entry name" value="AMINACHANNEL"/>
</dbReference>
<evidence type="ECO:0000256" key="9">
    <source>
        <dbReference type="ARBA" id="ARBA00023201"/>
    </source>
</evidence>
<evidence type="ECO:0000256" key="5">
    <source>
        <dbReference type="ARBA" id="ARBA00022989"/>
    </source>
</evidence>
<keyword evidence="7 11" id="KW-0406">Ion transport</keyword>
<keyword evidence="9 11" id="KW-0739">Sodium transport</keyword>
<dbReference type="Gene3D" id="2.60.470.10">
    <property type="entry name" value="Acid-sensing ion channels like domains"/>
    <property type="match status" value="1"/>
</dbReference>
<name>A0ABN8MK82_9CNID</name>
<dbReference type="EMBL" id="CALNXI010000550">
    <property type="protein sequence ID" value="CAH3029068.1"/>
    <property type="molecule type" value="Genomic_DNA"/>
</dbReference>
<keyword evidence="5 13" id="KW-1133">Transmembrane helix</keyword>
<dbReference type="Proteomes" id="UP001159427">
    <property type="component" value="Unassembled WGS sequence"/>
</dbReference>
<accession>A0ABN8MK82</accession>
<feature type="compositionally biased region" description="Polar residues" evidence="12">
    <location>
        <begin position="136"/>
        <end position="147"/>
    </location>
</feature>
<evidence type="ECO:0000256" key="10">
    <source>
        <dbReference type="ARBA" id="ARBA00023303"/>
    </source>
</evidence>
<dbReference type="InterPro" id="IPR001873">
    <property type="entry name" value="ENaC"/>
</dbReference>
<comment type="caution">
    <text evidence="14">The sequence shown here is derived from an EMBL/GenBank/DDBJ whole genome shotgun (WGS) entry which is preliminary data.</text>
</comment>
<organism evidence="14 15">
    <name type="scientific">Porites evermanni</name>
    <dbReference type="NCBI Taxonomy" id="104178"/>
    <lineage>
        <taxon>Eukaryota</taxon>
        <taxon>Metazoa</taxon>
        <taxon>Cnidaria</taxon>
        <taxon>Anthozoa</taxon>
        <taxon>Hexacorallia</taxon>
        <taxon>Scleractinia</taxon>
        <taxon>Fungiina</taxon>
        <taxon>Poritidae</taxon>
        <taxon>Porites</taxon>
    </lineage>
</organism>
<evidence type="ECO:0000256" key="1">
    <source>
        <dbReference type="ARBA" id="ARBA00004141"/>
    </source>
</evidence>
<comment type="subcellular location">
    <subcellularLocation>
        <location evidence="1">Membrane</location>
        <topology evidence="1">Multi-pass membrane protein</topology>
    </subcellularLocation>
</comment>
<evidence type="ECO:0000256" key="11">
    <source>
        <dbReference type="RuleBase" id="RU000679"/>
    </source>
</evidence>
<evidence type="ECO:0000256" key="13">
    <source>
        <dbReference type="SAM" id="Phobius"/>
    </source>
</evidence>
<evidence type="ECO:0000256" key="12">
    <source>
        <dbReference type="SAM" id="MobiDB-lite"/>
    </source>
</evidence>
<evidence type="ECO:0000256" key="3">
    <source>
        <dbReference type="ARBA" id="ARBA00022461"/>
    </source>
</evidence>
<keyword evidence="15" id="KW-1185">Reference proteome</keyword>
<keyword evidence="4 11" id="KW-0812">Transmembrane</keyword>
<evidence type="ECO:0000313" key="14">
    <source>
        <dbReference type="EMBL" id="CAH3029068.1"/>
    </source>
</evidence>
<evidence type="ECO:0000256" key="7">
    <source>
        <dbReference type="ARBA" id="ARBA00023065"/>
    </source>
</evidence>
<comment type="similarity">
    <text evidence="11">Belongs to the amiloride-sensitive sodium channel (TC 1.A.6) family.</text>
</comment>
<evidence type="ECO:0000313" key="15">
    <source>
        <dbReference type="Proteomes" id="UP001159427"/>
    </source>
</evidence>
<evidence type="ECO:0000256" key="4">
    <source>
        <dbReference type="ARBA" id="ARBA00022692"/>
    </source>
</evidence>
<dbReference type="PANTHER" id="PTHR11690:SF248">
    <property type="entry name" value="PICKPOCKET 17, ISOFORM A"/>
    <property type="match status" value="1"/>
</dbReference>
<keyword evidence="8 13" id="KW-0472">Membrane</keyword>
<feature type="transmembrane region" description="Helical" evidence="13">
    <location>
        <begin position="491"/>
        <end position="517"/>
    </location>
</feature>
<keyword evidence="6" id="KW-0915">Sodium</keyword>
<keyword evidence="2 11" id="KW-0813">Transport</keyword>
<feature type="transmembrane region" description="Helical" evidence="13">
    <location>
        <begin position="46"/>
        <end position="63"/>
    </location>
</feature>
<proteinExistence type="inferred from homology"/>
<reference evidence="14 15" key="1">
    <citation type="submission" date="2022-05" db="EMBL/GenBank/DDBJ databases">
        <authorList>
            <consortium name="Genoscope - CEA"/>
            <person name="William W."/>
        </authorList>
    </citation>
    <scope>NUCLEOTIDE SEQUENCE [LARGE SCALE GENOMIC DNA]</scope>
</reference>
<feature type="region of interest" description="Disordered" evidence="12">
    <location>
        <begin position="119"/>
        <end position="154"/>
    </location>
</feature>
<protein>
    <submittedName>
        <fullName evidence="14">Uncharacterized protein</fullName>
    </submittedName>
</protein>
<dbReference type="Gene3D" id="1.10.287.770">
    <property type="entry name" value="YojJ-like"/>
    <property type="match status" value="1"/>
</dbReference>
<dbReference type="Pfam" id="PF00858">
    <property type="entry name" value="ASC"/>
    <property type="match status" value="1"/>
</dbReference>
<evidence type="ECO:0000256" key="6">
    <source>
        <dbReference type="ARBA" id="ARBA00023053"/>
    </source>
</evidence>
<gene>
    <name evidence="14" type="ORF">PEVE_00035496</name>
</gene>
<keyword evidence="3 11" id="KW-0894">Sodium channel</keyword>
<dbReference type="PANTHER" id="PTHR11690">
    <property type="entry name" value="AMILORIDE-SENSITIVE SODIUM CHANNEL-RELATED"/>
    <property type="match status" value="1"/>
</dbReference>
<keyword evidence="10 11" id="KW-0407">Ion channel</keyword>
<evidence type="ECO:0000256" key="8">
    <source>
        <dbReference type="ARBA" id="ARBA00023136"/>
    </source>
</evidence>